<evidence type="ECO:0000256" key="2">
    <source>
        <dbReference type="ARBA" id="ARBA00004752"/>
    </source>
</evidence>
<comment type="pathway">
    <text evidence="2 13">Cell wall biogenesis; peptidoglycan biosynthesis.</text>
</comment>
<dbReference type="Gene3D" id="2.40.440.10">
    <property type="entry name" value="L,D-transpeptidase catalytic domain-like"/>
    <property type="match status" value="1"/>
</dbReference>
<dbReference type="UniPathway" id="UPA00219"/>
<feature type="signal peptide" evidence="15">
    <location>
        <begin position="1"/>
        <end position="18"/>
    </location>
</feature>
<dbReference type="CDD" id="cd16913">
    <property type="entry name" value="YkuD_like"/>
    <property type="match status" value="1"/>
</dbReference>
<comment type="pathway">
    <text evidence="12">Glycan biosynthesis.</text>
</comment>
<feature type="chain" id="PRO_5001791133" evidence="15">
    <location>
        <begin position="19"/>
        <end position="342"/>
    </location>
</feature>
<feature type="region of interest" description="Disordered" evidence="14">
    <location>
        <begin position="301"/>
        <end position="342"/>
    </location>
</feature>
<evidence type="ECO:0000256" key="8">
    <source>
        <dbReference type="ARBA" id="ARBA00022801"/>
    </source>
</evidence>
<keyword evidence="11 13" id="KW-0961">Cell wall biogenesis/degradation</keyword>
<dbReference type="InterPro" id="IPR041597">
    <property type="entry name" value="Ldt_C"/>
</dbReference>
<keyword evidence="9 13" id="KW-0133">Cell shape</keyword>
<dbReference type="GO" id="GO:0016757">
    <property type="term" value="F:glycosyltransferase activity"/>
    <property type="evidence" value="ECO:0007669"/>
    <property type="project" value="UniProtKB-KW"/>
</dbReference>
<dbReference type="STRING" id="910964.GEAM_2045"/>
<evidence type="ECO:0000256" key="10">
    <source>
        <dbReference type="ARBA" id="ARBA00022984"/>
    </source>
</evidence>
<keyword evidence="18" id="KW-1185">Reference proteome</keyword>
<feature type="active site" description="Proton donor/acceptor" evidence="13">
    <location>
        <position position="196"/>
    </location>
</feature>
<protein>
    <submittedName>
        <fullName evidence="17">L,D-transpeptidase</fullName>
        <ecNumber evidence="17">2.-.-.-</ecNumber>
    </submittedName>
</protein>
<evidence type="ECO:0000256" key="11">
    <source>
        <dbReference type="ARBA" id="ARBA00023316"/>
    </source>
</evidence>
<reference evidence="17 18" key="1">
    <citation type="submission" date="2014-05" db="EMBL/GenBank/DDBJ databases">
        <title>ATOL: Assembling a taxonomically balanced genome-scale reconstruction of the evolutionary history of the Enterobacteriaceae.</title>
        <authorList>
            <person name="Plunkett G.III."/>
            <person name="Neeno-Eckwall E.C."/>
            <person name="Glasner J.D."/>
            <person name="Perna N.T."/>
        </authorList>
    </citation>
    <scope>NUCLEOTIDE SEQUENCE [LARGE SCALE GENOMIC DNA]</scope>
    <source>
        <strain evidence="17 18">ATCC 33852</strain>
    </source>
</reference>
<dbReference type="GO" id="GO:0008360">
    <property type="term" value="P:regulation of cell shape"/>
    <property type="evidence" value="ECO:0007669"/>
    <property type="project" value="UniProtKB-UniRule"/>
</dbReference>
<evidence type="ECO:0000256" key="4">
    <source>
        <dbReference type="ARBA" id="ARBA00022676"/>
    </source>
</evidence>
<feature type="active site" description="Nucleophile" evidence="13">
    <location>
        <position position="212"/>
    </location>
</feature>
<dbReference type="Proteomes" id="UP000028640">
    <property type="component" value="Unassembled WGS sequence"/>
</dbReference>
<sequence length="342" mass="36929">MKRVLPLMGMLFAGYLTAGTGAANAAEYPLPPDNSRLIGENTTYIVPNDGKPLEAAAAKYQIGLIGMLEANPGTDPYLPKPGTVLTIPSQMLLPDTKREGIVVNLAELRLYYYPKGEDKVIVLPIGIGQLGRNTPEMVTSVSQKIPNPTWTPTANIRKAYLKDGIKLPGMVPAGPDNPMGLFAMRLSAGTGQYLIHGTNANFGIGMRVSSGCIRLRPDDIEALFNMVPKGTRVQIINQPIKVAVEPDGKRYIEVHQPLSHTDKDDPQTKPIVLTAAEKKFIKNKETNEDVVKQAIERRSGMPVIVSHGTDADSAQDAPASQVPQPQSAAITQAQSYQTADNQ</sequence>
<dbReference type="GO" id="GO:0018104">
    <property type="term" value="P:peptidoglycan-protein cross-linking"/>
    <property type="evidence" value="ECO:0007669"/>
    <property type="project" value="TreeGrafter"/>
</dbReference>
<comment type="subcellular location">
    <subcellularLocation>
        <location evidence="1">Periplasm</location>
    </subcellularLocation>
</comment>
<evidence type="ECO:0000259" key="16">
    <source>
        <dbReference type="PROSITE" id="PS52029"/>
    </source>
</evidence>
<dbReference type="AlphaFoldDB" id="A0A085GAH8"/>
<proteinExistence type="inferred from homology"/>
<dbReference type="GO" id="GO:0005576">
    <property type="term" value="C:extracellular region"/>
    <property type="evidence" value="ECO:0007669"/>
    <property type="project" value="TreeGrafter"/>
</dbReference>
<dbReference type="GeneID" id="78380385"/>
<dbReference type="GO" id="GO:0071555">
    <property type="term" value="P:cell wall organization"/>
    <property type="evidence" value="ECO:0007669"/>
    <property type="project" value="UniProtKB-UniRule"/>
</dbReference>
<evidence type="ECO:0000256" key="9">
    <source>
        <dbReference type="ARBA" id="ARBA00022960"/>
    </source>
</evidence>
<feature type="compositionally biased region" description="Low complexity" evidence="14">
    <location>
        <begin position="311"/>
        <end position="321"/>
    </location>
</feature>
<dbReference type="OrthoDB" id="9787225at2"/>
<feature type="compositionally biased region" description="Polar residues" evidence="14">
    <location>
        <begin position="322"/>
        <end position="342"/>
    </location>
</feature>
<evidence type="ECO:0000256" key="12">
    <source>
        <dbReference type="ARBA" id="ARBA00060592"/>
    </source>
</evidence>
<evidence type="ECO:0000256" key="5">
    <source>
        <dbReference type="ARBA" id="ARBA00022679"/>
    </source>
</evidence>
<keyword evidence="6 15" id="KW-0732">Signal</keyword>
<feature type="domain" description="L,D-TPase catalytic" evidence="16">
    <location>
        <begin position="99"/>
        <end position="236"/>
    </location>
</feature>
<dbReference type="InterPro" id="IPR005490">
    <property type="entry name" value="LD_TPept_cat_dom"/>
</dbReference>
<evidence type="ECO:0000256" key="3">
    <source>
        <dbReference type="ARBA" id="ARBA00005992"/>
    </source>
</evidence>
<dbReference type="PANTHER" id="PTHR30582">
    <property type="entry name" value="L,D-TRANSPEPTIDASE"/>
    <property type="match status" value="1"/>
</dbReference>
<keyword evidence="5 17" id="KW-0808">Transferase</keyword>
<evidence type="ECO:0000256" key="14">
    <source>
        <dbReference type="SAM" id="MobiDB-lite"/>
    </source>
</evidence>
<keyword evidence="7" id="KW-0574">Periplasm</keyword>
<keyword evidence="4" id="KW-0328">Glycosyltransferase</keyword>
<dbReference type="InterPro" id="IPR050979">
    <property type="entry name" value="LD-transpeptidase"/>
</dbReference>
<keyword evidence="8" id="KW-0378">Hydrolase</keyword>
<gene>
    <name evidence="17" type="ORF">GEAM_2045</name>
</gene>
<evidence type="ECO:0000256" key="1">
    <source>
        <dbReference type="ARBA" id="ARBA00004418"/>
    </source>
</evidence>
<dbReference type="FunFam" id="2.40.440.10:FF:000001">
    <property type="entry name" value="L,D-transpeptidase YbiS"/>
    <property type="match status" value="1"/>
</dbReference>
<dbReference type="EMBL" id="JMPJ01000053">
    <property type="protein sequence ID" value="KFC80723.1"/>
    <property type="molecule type" value="Genomic_DNA"/>
</dbReference>
<evidence type="ECO:0000313" key="17">
    <source>
        <dbReference type="EMBL" id="KFC80723.1"/>
    </source>
</evidence>
<dbReference type="GO" id="GO:0071972">
    <property type="term" value="F:peptidoglycan L,D-transpeptidase activity"/>
    <property type="evidence" value="ECO:0007669"/>
    <property type="project" value="UniProtKB-ARBA"/>
</dbReference>
<dbReference type="PANTHER" id="PTHR30582:SF24">
    <property type="entry name" value="L,D-TRANSPEPTIDASE ERFK_SRFK-RELATED"/>
    <property type="match status" value="1"/>
</dbReference>
<name>A0A085GAH8_EWIA3</name>
<dbReference type="Pfam" id="PF03734">
    <property type="entry name" value="YkuD"/>
    <property type="match status" value="1"/>
</dbReference>
<dbReference type="PROSITE" id="PS52029">
    <property type="entry name" value="LD_TPASE"/>
    <property type="match status" value="1"/>
</dbReference>
<dbReference type="EC" id="2.-.-.-" evidence="17"/>
<keyword evidence="10 13" id="KW-0573">Peptidoglycan synthesis</keyword>
<evidence type="ECO:0000256" key="13">
    <source>
        <dbReference type="PROSITE-ProRule" id="PRU01373"/>
    </source>
</evidence>
<organism evidence="17 18">
    <name type="scientific">Ewingella americana (strain ATCC 33852 / DSM 4580 / CCUG 14506 / JCM 5911 / LMG 7869 / NCTC 12157 / CDC 1468-78)</name>
    <dbReference type="NCBI Taxonomy" id="910964"/>
    <lineage>
        <taxon>Bacteria</taxon>
        <taxon>Pseudomonadati</taxon>
        <taxon>Pseudomonadota</taxon>
        <taxon>Gammaproteobacteria</taxon>
        <taxon>Enterobacterales</taxon>
        <taxon>Yersiniaceae</taxon>
        <taxon>Ewingella</taxon>
    </lineage>
</organism>
<dbReference type="RefSeq" id="WP_051899472.1">
    <property type="nucleotide sequence ID" value="NZ_JMPJ01000053.1"/>
</dbReference>
<evidence type="ECO:0000256" key="15">
    <source>
        <dbReference type="SAM" id="SignalP"/>
    </source>
</evidence>
<dbReference type="SUPFAM" id="SSF141523">
    <property type="entry name" value="L,D-transpeptidase catalytic domain-like"/>
    <property type="match status" value="1"/>
</dbReference>
<comment type="caution">
    <text evidence="17">The sequence shown here is derived from an EMBL/GenBank/DDBJ whole genome shotgun (WGS) entry which is preliminary data.</text>
</comment>
<dbReference type="eggNOG" id="COG1376">
    <property type="taxonomic scope" value="Bacteria"/>
</dbReference>
<dbReference type="GO" id="GO:0042597">
    <property type="term" value="C:periplasmic space"/>
    <property type="evidence" value="ECO:0007669"/>
    <property type="project" value="UniProtKB-SubCell"/>
</dbReference>
<dbReference type="Pfam" id="PF17969">
    <property type="entry name" value="Ldt_C"/>
    <property type="match status" value="1"/>
</dbReference>
<accession>A0A085GAH8</accession>
<evidence type="ECO:0000256" key="6">
    <source>
        <dbReference type="ARBA" id="ARBA00022729"/>
    </source>
</evidence>
<comment type="similarity">
    <text evidence="3">Belongs to the YkuD family.</text>
</comment>
<dbReference type="InterPro" id="IPR038063">
    <property type="entry name" value="Transpep_catalytic_dom"/>
</dbReference>
<evidence type="ECO:0000256" key="7">
    <source>
        <dbReference type="ARBA" id="ARBA00022764"/>
    </source>
</evidence>
<evidence type="ECO:0000313" key="18">
    <source>
        <dbReference type="Proteomes" id="UP000028640"/>
    </source>
</evidence>